<dbReference type="EMBL" id="JANPWB010000005">
    <property type="protein sequence ID" value="KAJ1184728.1"/>
    <property type="molecule type" value="Genomic_DNA"/>
</dbReference>
<evidence type="ECO:0000313" key="1">
    <source>
        <dbReference type="EMBL" id="KAJ1184728.1"/>
    </source>
</evidence>
<dbReference type="AlphaFoldDB" id="A0AAV7U737"/>
<evidence type="ECO:0000313" key="2">
    <source>
        <dbReference type="Proteomes" id="UP001066276"/>
    </source>
</evidence>
<gene>
    <name evidence="1" type="ORF">NDU88_001531</name>
</gene>
<reference evidence="1" key="1">
    <citation type="journal article" date="2022" name="bioRxiv">
        <title>Sequencing and chromosome-scale assembly of the giantPleurodeles waltlgenome.</title>
        <authorList>
            <person name="Brown T."/>
            <person name="Elewa A."/>
            <person name="Iarovenko S."/>
            <person name="Subramanian E."/>
            <person name="Araus A.J."/>
            <person name="Petzold A."/>
            <person name="Susuki M."/>
            <person name="Suzuki K.-i.T."/>
            <person name="Hayashi T."/>
            <person name="Toyoda A."/>
            <person name="Oliveira C."/>
            <person name="Osipova E."/>
            <person name="Leigh N.D."/>
            <person name="Simon A."/>
            <person name="Yun M.H."/>
        </authorList>
    </citation>
    <scope>NUCLEOTIDE SEQUENCE</scope>
    <source>
        <strain evidence="1">20211129_DDA</strain>
        <tissue evidence="1">Liver</tissue>
    </source>
</reference>
<sequence>MYGILDSHSTRLDAAEQRIFDVEDSGTALAKHMERVERLLKTVAEKNLDLEARSLWNNSRITVMAATTNTSSIDTCIEELLINLFGRDSFTNLCGGEEALVSWHPSHTRGASSLVFACLLNFRIRDASIQMLSYCYKKMACGMACFIQCTFE</sequence>
<protein>
    <submittedName>
        <fullName evidence="1">Uncharacterized protein</fullName>
    </submittedName>
</protein>
<comment type="caution">
    <text evidence="1">The sequence shown here is derived from an EMBL/GenBank/DDBJ whole genome shotgun (WGS) entry which is preliminary data.</text>
</comment>
<dbReference type="Proteomes" id="UP001066276">
    <property type="component" value="Chromosome 3_1"/>
</dbReference>
<accession>A0AAV7U737</accession>
<proteinExistence type="predicted"/>
<keyword evidence="2" id="KW-1185">Reference proteome</keyword>
<name>A0AAV7U737_PLEWA</name>
<organism evidence="1 2">
    <name type="scientific">Pleurodeles waltl</name>
    <name type="common">Iberian ribbed newt</name>
    <dbReference type="NCBI Taxonomy" id="8319"/>
    <lineage>
        <taxon>Eukaryota</taxon>
        <taxon>Metazoa</taxon>
        <taxon>Chordata</taxon>
        <taxon>Craniata</taxon>
        <taxon>Vertebrata</taxon>
        <taxon>Euteleostomi</taxon>
        <taxon>Amphibia</taxon>
        <taxon>Batrachia</taxon>
        <taxon>Caudata</taxon>
        <taxon>Salamandroidea</taxon>
        <taxon>Salamandridae</taxon>
        <taxon>Pleurodelinae</taxon>
        <taxon>Pleurodeles</taxon>
    </lineage>
</organism>